<protein>
    <submittedName>
        <fullName evidence="2">Uncharacterized protein</fullName>
    </submittedName>
</protein>
<dbReference type="EMBL" id="CM003379">
    <property type="protein sequence ID" value="KOM51852.1"/>
    <property type="molecule type" value="Genomic_DNA"/>
</dbReference>
<dbReference type="AlphaFoldDB" id="A0A0L9VA99"/>
<organism evidence="2 3">
    <name type="scientific">Phaseolus angularis</name>
    <name type="common">Azuki bean</name>
    <name type="synonym">Vigna angularis</name>
    <dbReference type="NCBI Taxonomy" id="3914"/>
    <lineage>
        <taxon>Eukaryota</taxon>
        <taxon>Viridiplantae</taxon>
        <taxon>Streptophyta</taxon>
        <taxon>Embryophyta</taxon>
        <taxon>Tracheophyta</taxon>
        <taxon>Spermatophyta</taxon>
        <taxon>Magnoliopsida</taxon>
        <taxon>eudicotyledons</taxon>
        <taxon>Gunneridae</taxon>
        <taxon>Pentapetalae</taxon>
        <taxon>rosids</taxon>
        <taxon>fabids</taxon>
        <taxon>Fabales</taxon>
        <taxon>Fabaceae</taxon>
        <taxon>Papilionoideae</taxon>
        <taxon>50 kb inversion clade</taxon>
        <taxon>NPAAA clade</taxon>
        <taxon>indigoferoid/millettioid clade</taxon>
        <taxon>Phaseoleae</taxon>
        <taxon>Vigna</taxon>
    </lineage>
</organism>
<dbReference type="Proteomes" id="UP000053144">
    <property type="component" value="Chromosome 9"/>
</dbReference>
<name>A0A0L9VA99_PHAAN</name>
<evidence type="ECO:0000313" key="3">
    <source>
        <dbReference type="Proteomes" id="UP000053144"/>
    </source>
</evidence>
<evidence type="ECO:0000256" key="1">
    <source>
        <dbReference type="SAM" id="MobiDB-lite"/>
    </source>
</evidence>
<reference evidence="3" key="1">
    <citation type="journal article" date="2015" name="Proc. Natl. Acad. Sci. U.S.A.">
        <title>Genome sequencing of adzuki bean (Vigna angularis) provides insight into high starch and low fat accumulation and domestication.</title>
        <authorList>
            <person name="Yang K."/>
            <person name="Tian Z."/>
            <person name="Chen C."/>
            <person name="Luo L."/>
            <person name="Zhao B."/>
            <person name="Wang Z."/>
            <person name="Yu L."/>
            <person name="Li Y."/>
            <person name="Sun Y."/>
            <person name="Li W."/>
            <person name="Chen Y."/>
            <person name="Li Y."/>
            <person name="Zhang Y."/>
            <person name="Ai D."/>
            <person name="Zhao J."/>
            <person name="Shang C."/>
            <person name="Ma Y."/>
            <person name="Wu B."/>
            <person name="Wang M."/>
            <person name="Gao L."/>
            <person name="Sun D."/>
            <person name="Zhang P."/>
            <person name="Guo F."/>
            <person name="Wang W."/>
            <person name="Li Y."/>
            <person name="Wang J."/>
            <person name="Varshney R.K."/>
            <person name="Wang J."/>
            <person name="Ling H.Q."/>
            <person name="Wan P."/>
        </authorList>
    </citation>
    <scope>NUCLEOTIDE SEQUENCE</scope>
    <source>
        <strain evidence="3">cv. Jingnong 6</strain>
    </source>
</reference>
<feature type="compositionally biased region" description="Acidic residues" evidence="1">
    <location>
        <begin position="48"/>
        <end position="59"/>
    </location>
</feature>
<gene>
    <name evidence="2" type="ORF">LR48_Vigan09g051100</name>
</gene>
<feature type="region of interest" description="Disordered" evidence="1">
    <location>
        <begin position="40"/>
        <end position="59"/>
    </location>
</feature>
<evidence type="ECO:0000313" key="2">
    <source>
        <dbReference type="EMBL" id="KOM51852.1"/>
    </source>
</evidence>
<accession>A0A0L9VA99</accession>
<sequence length="59" mass="6518">MLGGRVSTEGYYVRLHLLMGVGRGRFAATDGNGLLIGKKNQDYRIQEEGEEEDSDDSRG</sequence>
<dbReference type="Gramene" id="KOM51852">
    <property type="protein sequence ID" value="KOM51852"/>
    <property type="gene ID" value="LR48_Vigan09g051100"/>
</dbReference>
<proteinExistence type="predicted"/>